<proteinExistence type="predicted"/>
<evidence type="ECO:0000313" key="4">
    <source>
        <dbReference type="Proteomes" id="UP000001197"/>
    </source>
</evidence>
<evidence type="ECO:0000313" key="3">
    <source>
        <dbReference type="EMBL" id="CDP30992.1"/>
    </source>
</evidence>
<dbReference type="HOGENOM" id="CLU_2122099_0_0_1"/>
<keyword evidence="1" id="KW-0175">Coiled coil</keyword>
<dbReference type="OrthoDB" id="10434265at2759"/>
<accession>B2B3B0</accession>
<protein>
    <submittedName>
        <fullName evidence="2">Podospora anserina S mat+ genomic DNA chromosome 6, supercontig 2</fullName>
    </submittedName>
</protein>
<name>B2B3B0_PODAN</name>
<dbReference type="Proteomes" id="UP000001197">
    <property type="component" value="Chromosome 6"/>
</dbReference>
<sequence>MPHTMSTYKSMHHMYKRFRKAKRQVDSDTSTINIQNRAAIMDMQKENAALKREGEKLRVEGEGLKVRIESLESQVKELNGAMSYVLGVKSEELKGDRRWYQPLEGQWKKWKGME</sequence>
<dbReference type="EMBL" id="CU638744">
    <property type="protein sequence ID" value="CAP71596.1"/>
    <property type="molecule type" value="Genomic_DNA"/>
</dbReference>
<reference evidence="2" key="2">
    <citation type="submission" date="2008-07" db="EMBL/GenBank/DDBJ databases">
        <authorList>
            <person name="Genoscope - CEA"/>
        </authorList>
    </citation>
    <scope>NUCLEOTIDE SEQUENCE</scope>
    <source>
        <strain evidence="2">S mat+</strain>
    </source>
</reference>
<organism evidence="2">
    <name type="scientific">Podospora anserina (strain S / ATCC MYA-4624 / DSM 980 / FGSC 10383)</name>
    <name type="common">Pleurage anserina</name>
    <dbReference type="NCBI Taxonomy" id="515849"/>
    <lineage>
        <taxon>Eukaryota</taxon>
        <taxon>Fungi</taxon>
        <taxon>Dikarya</taxon>
        <taxon>Ascomycota</taxon>
        <taxon>Pezizomycotina</taxon>
        <taxon>Sordariomycetes</taxon>
        <taxon>Sordariomycetidae</taxon>
        <taxon>Sordariales</taxon>
        <taxon>Podosporaceae</taxon>
        <taxon>Podospora</taxon>
        <taxon>Podospora anserina</taxon>
    </lineage>
</organism>
<feature type="coiled-coil region" evidence="1">
    <location>
        <begin position="40"/>
        <end position="81"/>
    </location>
</feature>
<evidence type="ECO:0000256" key="1">
    <source>
        <dbReference type="SAM" id="Coils"/>
    </source>
</evidence>
<reference evidence="4" key="3">
    <citation type="journal article" date="2014" name="Genetics">
        <title>Maintaining two mating types: Structure of the mating type locus and its role in heterokaryosis in Podospora anserina.</title>
        <authorList>
            <person name="Grognet P."/>
            <person name="Bidard F."/>
            <person name="Kuchly C."/>
            <person name="Tong L.C.H."/>
            <person name="Coppin E."/>
            <person name="Benkhali J.A."/>
            <person name="Couloux A."/>
            <person name="Wincker P."/>
            <person name="Debuchy R."/>
            <person name="Silar P."/>
        </authorList>
    </citation>
    <scope>GENOME REANNOTATION</scope>
    <source>
        <strain evidence="4">S / ATCC MYA-4624 / DSM 980 / FGSC 10383</strain>
    </source>
</reference>
<dbReference type="VEuPathDB" id="FungiDB:PODANS_6_554"/>
<dbReference type="EMBL" id="FO904941">
    <property type="protein sequence ID" value="CDP30992.1"/>
    <property type="molecule type" value="Genomic_DNA"/>
</dbReference>
<reference evidence="3" key="4">
    <citation type="submission" date="2015-04" db="EMBL/GenBank/DDBJ databases">
        <title>Maintaining two mating types: Structure of the mating type locus and its role in heterokaryosis in Podospora anserina.</title>
        <authorList>
            <person name="Grognet P."/>
            <person name="Bidard F."/>
            <person name="Kuchly C."/>
            <person name="Chan Ho Tong L."/>
            <person name="Coppin E."/>
            <person name="Ait Benkhali J."/>
            <person name="Couloux A."/>
            <person name="Wincker P."/>
            <person name="Debuchy R."/>
            <person name="Silar P."/>
        </authorList>
    </citation>
    <scope>NUCLEOTIDE SEQUENCE</scope>
</reference>
<evidence type="ECO:0000313" key="2">
    <source>
        <dbReference type="EMBL" id="CAP71596.1"/>
    </source>
</evidence>
<keyword evidence="4" id="KW-1185">Reference proteome</keyword>
<dbReference type="KEGG" id="pan:PODANSg7499"/>
<dbReference type="RefSeq" id="XP_001910461.1">
    <property type="nucleotide sequence ID" value="XM_001910426.1"/>
</dbReference>
<reference evidence="2 4" key="1">
    <citation type="journal article" date="2008" name="Genome Biol.">
        <title>The genome sequence of the model ascomycete fungus Podospora anserina.</title>
        <authorList>
            <person name="Espagne E."/>
            <person name="Lespinet O."/>
            <person name="Malagnac F."/>
            <person name="Da Silva C."/>
            <person name="Jaillon O."/>
            <person name="Porcel B.M."/>
            <person name="Couloux A."/>
            <person name="Aury J.-M."/>
            <person name="Segurens B."/>
            <person name="Poulain J."/>
            <person name="Anthouard V."/>
            <person name="Grossetete S."/>
            <person name="Khalili H."/>
            <person name="Coppin E."/>
            <person name="Dequard-Chablat M."/>
            <person name="Picard M."/>
            <person name="Contamine V."/>
            <person name="Arnaise S."/>
            <person name="Bourdais A."/>
            <person name="Berteaux-Lecellier V."/>
            <person name="Gautheret D."/>
            <person name="de Vries R.P."/>
            <person name="Battaglia E."/>
            <person name="Coutinho P.M."/>
            <person name="Danchin E.G.J."/>
            <person name="Henrissat B."/>
            <person name="El Khoury R."/>
            <person name="Sainsard-Chanet A."/>
            <person name="Boivin A."/>
            <person name="Pinan-Lucarre B."/>
            <person name="Sellem C.H."/>
            <person name="Debuchy R."/>
            <person name="Wincker P."/>
            <person name="Weissenbach J."/>
            <person name="Silar P."/>
        </authorList>
    </citation>
    <scope>NUCLEOTIDE SEQUENCE [LARGE SCALE GENOMIC DNA]</scope>
    <source>
        <strain evidence="4">S / ATCC MYA-4624 / DSM 980 / FGSC 10383</strain>
        <strain evidence="2">S mat+</strain>
    </source>
</reference>
<gene>
    <name evidence="2" type="ORF">PODANS_6_554</name>
</gene>
<dbReference type="AlphaFoldDB" id="B2B3B0"/>
<dbReference type="GeneID" id="6194868"/>